<gene>
    <name evidence="2" type="ORF">KQP761_LOCUS23895</name>
</gene>
<name>A0A816BU03_9BILA</name>
<dbReference type="PANTHER" id="PTHR21301:SF10">
    <property type="entry name" value="REVERSE TRANSCRIPTASE DOMAIN-CONTAINING PROTEIN"/>
    <property type="match status" value="1"/>
</dbReference>
<dbReference type="AlphaFoldDB" id="A0A816BU03"/>
<dbReference type="PROSITE" id="PS50878">
    <property type="entry name" value="RT_POL"/>
    <property type="match status" value="1"/>
</dbReference>
<protein>
    <recommendedName>
        <fullName evidence="1">Reverse transcriptase domain-containing protein</fullName>
    </recommendedName>
</protein>
<dbReference type="Proteomes" id="UP000663834">
    <property type="component" value="Unassembled WGS sequence"/>
</dbReference>
<reference evidence="2" key="1">
    <citation type="submission" date="2021-02" db="EMBL/GenBank/DDBJ databases">
        <authorList>
            <person name="Nowell W R."/>
        </authorList>
    </citation>
    <scope>NUCLEOTIDE SEQUENCE</scope>
</reference>
<organism evidence="2 3">
    <name type="scientific">Rotaria magnacalcarata</name>
    <dbReference type="NCBI Taxonomy" id="392030"/>
    <lineage>
        <taxon>Eukaryota</taxon>
        <taxon>Metazoa</taxon>
        <taxon>Spiralia</taxon>
        <taxon>Gnathifera</taxon>
        <taxon>Rotifera</taxon>
        <taxon>Eurotatoria</taxon>
        <taxon>Bdelloidea</taxon>
        <taxon>Philodinida</taxon>
        <taxon>Philodinidae</taxon>
        <taxon>Rotaria</taxon>
    </lineage>
</organism>
<feature type="domain" description="Reverse transcriptase" evidence="1">
    <location>
        <begin position="189"/>
        <end position="438"/>
    </location>
</feature>
<evidence type="ECO:0000313" key="2">
    <source>
        <dbReference type="EMBL" id="CAF1615063.1"/>
    </source>
</evidence>
<evidence type="ECO:0000313" key="3">
    <source>
        <dbReference type="Proteomes" id="UP000663834"/>
    </source>
</evidence>
<dbReference type="Pfam" id="PF26215">
    <property type="entry name" value="HTH_animal"/>
    <property type="match status" value="1"/>
</dbReference>
<dbReference type="InterPro" id="IPR000477">
    <property type="entry name" value="RT_dom"/>
</dbReference>
<evidence type="ECO:0000259" key="1">
    <source>
        <dbReference type="PROSITE" id="PS50878"/>
    </source>
</evidence>
<dbReference type="PANTHER" id="PTHR21301">
    <property type="entry name" value="REVERSE TRANSCRIPTASE"/>
    <property type="match status" value="1"/>
</dbReference>
<dbReference type="InterPro" id="IPR058912">
    <property type="entry name" value="HTH_animal"/>
</dbReference>
<sequence length="653" mass="75891">MIGVSPEVILNANRYLLTMTGYEYLSRNGNYIRPNRTALRSYKERKQIVQEQHDIMFNQTKSWVSENCHLNTRSILFSQFSDRLHACLMLHYVSPLPFVEQVRAQRDLHTMKSIRRKLKKRQLLLRETDKGGNLYVGPVSEFEEKAAEYRRKTGAYEELPSSPIEEILSKVTRLLNDLHMKTKQLTPKQYKKMIPSRLTVELAYMYYNPKTHKNPITLRPIMNMIHTATTGISRFLDQSIRPLFDKHARPRPIIDGGHLLRPLEQYARDGHLKPTTLFCTADITNLYTMLPQDESLQILEEFLRAHNYEKVQGIPIQVILQLAQLVLKETAFVNGNKFYRQIIGGAMGSPFTLTLANIFMWKWENRAMCGELGPHEIYGRYIEDIFFTFNESKIKLEAIIKKANDSHPNIELEATIGSCVPFLDLLINNKNGILSTSVYRKLAAEPCVVPFISDHPPHVFSNIIQAALLRAVRYSSTSEIFQNERRTIRLMLLYNGYRSRYIDTYFRFISDHPPHVFSNIIQAALLRAVRYSSTSEIFQNERRTIRLMLLYNGYRSRYIDTYFRKLFGDSISQTSMIPFIDNENQFLTMRHSLLAQPSVKERETHHRIATAGLNEQTNDGNIYENTTTITTLSKGKKPNKFANTLFIIHMKNV</sequence>
<dbReference type="EMBL" id="CAJNOW010012826">
    <property type="protein sequence ID" value="CAF1615063.1"/>
    <property type="molecule type" value="Genomic_DNA"/>
</dbReference>
<comment type="caution">
    <text evidence="2">The sequence shown here is derived from an EMBL/GenBank/DDBJ whole genome shotgun (WGS) entry which is preliminary data.</text>
</comment>
<proteinExistence type="predicted"/>
<accession>A0A816BU03</accession>
<dbReference type="OrthoDB" id="10066550at2759"/>